<evidence type="ECO:0000313" key="2">
    <source>
        <dbReference type="EMBL" id="MFC0261480.1"/>
    </source>
</evidence>
<feature type="signal peptide" evidence="1">
    <location>
        <begin position="1"/>
        <end position="18"/>
    </location>
</feature>
<protein>
    <recommendedName>
        <fullName evidence="4">Binding domain-containing protein, N-terminal</fullName>
    </recommendedName>
</protein>
<evidence type="ECO:0000313" key="3">
    <source>
        <dbReference type="Proteomes" id="UP001589797"/>
    </source>
</evidence>
<dbReference type="EMBL" id="JBHLWI010000004">
    <property type="protein sequence ID" value="MFC0261480.1"/>
    <property type="molecule type" value="Genomic_DNA"/>
</dbReference>
<gene>
    <name evidence="2" type="ORF">ACFFIP_02215</name>
</gene>
<sequence>MKNLMTNFKMALVLTFGAATLFSCNHIEPFDPSPYGMEAEAVAKNGFNLAAIGTGLDNARTYTENAWDISCITEDAETWFVASFTESYGPTQGDVTVEVYNTPTQMVYAISSTTDIKVVNFKGVEKYKSNTPAAQPFIITEELGAFETDWNAGDELFADLVVRRNNSNGGGSGQQVLINTSYKLVGVCEAPEVTCDNSLSYVDHGDGTYTFTFVPKQDMNDANLVFTFAQGVTIGGLDNWEAKGVTMQKKMNMIAFSTYTWTVELDTNCRGVGQPNANLWTDFTVNGDSKKCDLKNIVKSC</sequence>
<keyword evidence="3" id="KW-1185">Reference proteome</keyword>
<dbReference type="PROSITE" id="PS51257">
    <property type="entry name" value="PROKAR_LIPOPROTEIN"/>
    <property type="match status" value="1"/>
</dbReference>
<proteinExistence type="predicted"/>
<reference evidence="2 3" key="1">
    <citation type="submission" date="2024-09" db="EMBL/GenBank/DDBJ databases">
        <authorList>
            <person name="Sun Q."/>
            <person name="Mori K."/>
        </authorList>
    </citation>
    <scope>NUCLEOTIDE SEQUENCE [LARGE SCALE GENOMIC DNA]</scope>
    <source>
        <strain evidence="2 3">CCM 7650</strain>
    </source>
</reference>
<keyword evidence="1" id="KW-0732">Signal</keyword>
<name>A0ABV6FQ87_9BACT</name>
<evidence type="ECO:0008006" key="4">
    <source>
        <dbReference type="Google" id="ProtNLM"/>
    </source>
</evidence>
<dbReference type="RefSeq" id="WP_382385927.1">
    <property type="nucleotide sequence ID" value="NZ_JBHLWI010000004.1"/>
</dbReference>
<feature type="chain" id="PRO_5047420018" description="Binding domain-containing protein, N-terminal" evidence="1">
    <location>
        <begin position="19"/>
        <end position="301"/>
    </location>
</feature>
<organism evidence="2 3">
    <name type="scientific">Fontibacter flavus</name>
    <dbReference type="NCBI Taxonomy" id="654838"/>
    <lineage>
        <taxon>Bacteria</taxon>
        <taxon>Pseudomonadati</taxon>
        <taxon>Bacteroidota</taxon>
        <taxon>Cytophagia</taxon>
        <taxon>Cytophagales</taxon>
        <taxon>Cyclobacteriaceae</taxon>
        <taxon>Fontibacter</taxon>
    </lineage>
</organism>
<evidence type="ECO:0000256" key="1">
    <source>
        <dbReference type="SAM" id="SignalP"/>
    </source>
</evidence>
<dbReference type="Proteomes" id="UP001589797">
    <property type="component" value="Unassembled WGS sequence"/>
</dbReference>
<comment type="caution">
    <text evidence="2">The sequence shown here is derived from an EMBL/GenBank/DDBJ whole genome shotgun (WGS) entry which is preliminary data.</text>
</comment>
<accession>A0ABV6FQ87</accession>